<accession>A0A9N8ZRU3</accession>
<proteinExistence type="predicted"/>
<dbReference type="OrthoDB" id="2305733at2759"/>
<evidence type="ECO:0000313" key="2">
    <source>
        <dbReference type="Proteomes" id="UP000789342"/>
    </source>
</evidence>
<evidence type="ECO:0000313" key="1">
    <source>
        <dbReference type="EMBL" id="CAG8505776.1"/>
    </source>
</evidence>
<dbReference type="Proteomes" id="UP000789342">
    <property type="component" value="Unassembled WGS sequence"/>
</dbReference>
<protein>
    <submittedName>
        <fullName evidence="1">6156_t:CDS:1</fullName>
    </submittedName>
</protein>
<dbReference type="AlphaFoldDB" id="A0A9N8ZRU3"/>
<sequence>MNNYLQSIDKREEWKNFYKYSNPKHPEDEVKNVLIDRIDVICPGFEYLVDFDWEVERGYSNKGKGDLIFGSDCGVYLIVETKSLHPGSGRTAQVSRHNSRHKVKEQANRYREIAIRRFGINAKVIGATFTNEDYQIHFLDDYDEQIAKHNPETQFLFLWTVWFHY</sequence>
<dbReference type="EMBL" id="CAJVPV010001707">
    <property type="protein sequence ID" value="CAG8505776.1"/>
    <property type="molecule type" value="Genomic_DNA"/>
</dbReference>
<comment type="caution">
    <text evidence="1">The sequence shown here is derived from an EMBL/GenBank/DDBJ whole genome shotgun (WGS) entry which is preliminary data.</text>
</comment>
<organism evidence="1 2">
    <name type="scientific">Acaulospora morrowiae</name>
    <dbReference type="NCBI Taxonomy" id="94023"/>
    <lineage>
        <taxon>Eukaryota</taxon>
        <taxon>Fungi</taxon>
        <taxon>Fungi incertae sedis</taxon>
        <taxon>Mucoromycota</taxon>
        <taxon>Glomeromycotina</taxon>
        <taxon>Glomeromycetes</taxon>
        <taxon>Diversisporales</taxon>
        <taxon>Acaulosporaceae</taxon>
        <taxon>Acaulospora</taxon>
    </lineage>
</organism>
<keyword evidence="2" id="KW-1185">Reference proteome</keyword>
<name>A0A9N8ZRU3_9GLOM</name>
<gene>
    <name evidence="1" type="ORF">AMORRO_LOCUS3477</name>
</gene>
<reference evidence="1" key="1">
    <citation type="submission" date="2021-06" db="EMBL/GenBank/DDBJ databases">
        <authorList>
            <person name="Kallberg Y."/>
            <person name="Tangrot J."/>
            <person name="Rosling A."/>
        </authorList>
    </citation>
    <scope>NUCLEOTIDE SEQUENCE</scope>
    <source>
        <strain evidence="1">CL551</strain>
    </source>
</reference>